<dbReference type="Proteomes" id="UP001062846">
    <property type="component" value="Chromosome 2"/>
</dbReference>
<proteinExistence type="predicted"/>
<evidence type="ECO:0000313" key="2">
    <source>
        <dbReference type="Proteomes" id="UP001062846"/>
    </source>
</evidence>
<sequence>MGRPKKLQNVAKLNNGTTQAESNDLQFDSTIAIEENTKFTGCGLTPSPPRPFLPSSSSMVMQYQGCNQSMDNPPQNQEHDDIVNPPPYLAGDSALLQQQLRKNNQGFKELNMGFEEESEEEMMTCFYFPPSPTYFPLYRPMPTVFFVSPSNIQDISLALSYQHILEDKSGALHVLNWEEGKNIAQLLSDGYKSYSENKFGDLYQTARAAGVVPEVVESLVDILKQEDYDEREVTIRRINWLEQHDEYIVDQLVFDTVGVAQQLIQNRGGELDVIFGGGVFMINGLECRDSQGLPTTPETLLICPVECSHRVWLGHSGEWVVKSRYRFNRLNIGSFTTVEDAISSYELVGRQSGWMDLTSIPGLFENENRSKLPPQLPQTVQEEKRGEDFGLVHCNATGNDEIEAVGTGCEVTGECVKADQARLNSVCLGKKKTKEKNPGGEKKNKKTNGVRIAISLENILQTKGMRRKDAAKHLKVSITKLKSSCREYGIQRWPPRNEHKLIRQSLPNATPAVVDQEGIPHLTSDTVPSNQALTAIVDTNNFFEKEILLPQLLPTAQQENPDVGFGNDEGEAIGMEVAGTMEGVMVEAQLYSGCLGNGKWKEKSPGGQRGKNGTTGVRIAIAKEDILQTKGMRLEDAAKHLEVSRSTFKRACREYGIERWPPRKKNKLISQSCRKESPAVVDQEGIQPLNCDILASDQALAATVDTNNVILKVRCINDIIVKFPLSWPWKMAELEQQVEKRLKLKSGTYYIKYKDEENDIVCIFCDEDLQNYIYSSTPLGTSSIEVFLVPK</sequence>
<reference evidence="1" key="1">
    <citation type="submission" date="2022-02" db="EMBL/GenBank/DDBJ databases">
        <title>Plant Genome Project.</title>
        <authorList>
            <person name="Zhang R.-G."/>
        </authorList>
    </citation>
    <scope>NUCLEOTIDE SEQUENCE</scope>
    <source>
        <strain evidence="1">AT1</strain>
    </source>
</reference>
<comment type="caution">
    <text evidence="1">The sequence shown here is derived from an EMBL/GenBank/DDBJ whole genome shotgun (WGS) entry which is preliminary data.</text>
</comment>
<evidence type="ECO:0000313" key="1">
    <source>
        <dbReference type="EMBL" id="KAI8566480.1"/>
    </source>
</evidence>
<keyword evidence="2" id="KW-1185">Reference proteome</keyword>
<name>A0ACC0PLC1_RHOML</name>
<dbReference type="EMBL" id="CM046389">
    <property type="protein sequence ID" value="KAI8566480.1"/>
    <property type="molecule type" value="Genomic_DNA"/>
</dbReference>
<protein>
    <submittedName>
        <fullName evidence="1">Uncharacterized protein</fullName>
    </submittedName>
</protein>
<gene>
    <name evidence="1" type="ORF">RHMOL_Rhmol02G0044600</name>
</gene>
<organism evidence="1 2">
    <name type="scientific">Rhododendron molle</name>
    <name type="common">Chinese azalea</name>
    <name type="synonym">Azalea mollis</name>
    <dbReference type="NCBI Taxonomy" id="49168"/>
    <lineage>
        <taxon>Eukaryota</taxon>
        <taxon>Viridiplantae</taxon>
        <taxon>Streptophyta</taxon>
        <taxon>Embryophyta</taxon>
        <taxon>Tracheophyta</taxon>
        <taxon>Spermatophyta</taxon>
        <taxon>Magnoliopsida</taxon>
        <taxon>eudicotyledons</taxon>
        <taxon>Gunneridae</taxon>
        <taxon>Pentapetalae</taxon>
        <taxon>asterids</taxon>
        <taxon>Ericales</taxon>
        <taxon>Ericaceae</taxon>
        <taxon>Ericoideae</taxon>
        <taxon>Rhodoreae</taxon>
        <taxon>Rhododendron</taxon>
    </lineage>
</organism>
<accession>A0ACC0PLC1</accession>